<proteinExistence type="predicted"/>
<keyword evidence="3" id="KW-1185">Reference proteome</keyword>
<gene>
    <name evidence="2" type="ORF">CRI94_13545</name>
</gene>
<dbReference type="OrthoDB" id="1495292at2"/>
<dbReference type="AlphaFoldDB" id="A0A2A8CV06"/>
<comment type="caution">
    <text evidence="2">The sequence shown here is derived from an EMBL/GenBank/DDBJ whole genome shotgun (WGS) entry which is preliminary data.</text>
</comment>
<dbReference type="RefSeq" id="WP_098076782.1">
    <property type="nucleotide sequence ID" value="NZ_PDEQ01000007.1"/>
</dbReference>
<evidence type="ECO:0000256" key="1">
    <source>
        <dbReference type="SAM" id="MobiDB-lite"/>
    </source>
</evidence>
<reference evidence="2 3" key="1">
    <citation type="submission" date="2017-10" db="EMBL/GenBank/DDBJ databases">
        <title>Draft genome of Longibacter Salinarum.</title>
        <authorList>
            <person name="Goh K.M."/>
            <person name="Shamsir M.S."/>
            <person name="Lim S.W."/>
        </authorList>
    </citation>
    <scope>NUCLEOTIDE SEQUENCE [LARGE SCALE GENOMIC DNA]</scope>
    <source>
        <strain evidence="2 3">KCTC 52045</strain>
    </source>
</reference>
<evidence type="ECO:0000313" key="2">
    <source>
        <dbReference type="EMBL" id="PEN12545.1"/>
    </source>
</evidence>
<protein>
    <submittedName>
        <fullName evidence="2">Uncharacterized protein</fullName>
    </submittedName>
</protein>
<dbReference type="EMBL" id="PDEQ01000007">
    <property type="protein sequence ID" value="PEN12545.1"/>
    <property type="molecule type" value="Genomic_DNA"/>
</dbReference>
<dbReference type="Proteomes" id="UP000220102">
    <property type="component" value="Unassembled WGS sequence"/>
</dbReference>
<name>A0A2A8CV06_9BACT</name>
<evidence type="ECO:0000313" key="3">
    <source>
        <dbReference type="Proteomes" id="UP000220102"/>
    </source>
</evidence>
<accession>A0A2A8CV06</accession>
<feature type="region of interest" description="Disordered" evidence="1">
    <location>
        <begin position="1"/>
        <end position="20"/>
    </location>
</feature>
<sequence>MSSVSSSESSTHGTQAGNATEAERGRVLGWVAGWPEPVQWIFSSFLLAAVLYASALGVDRATRSPLDQLAALDVSETRIEGYRMNVADSLAAQNDTVSTDRLFLQALNQLREARTTTLGLFPRYEEVPLARSMSLLEEVIERESSASFLGLEARFFLAKAFLAQEKPDAARDQLQVLARRDNRRAAEAVQMLKRLQKVAPMQEPDTMSSPYD</sequence>
<organism evidence="2 3">
    <name type="scientific">Longibacter salinarum</name>
    <dbReference type="NCBI Taxonomy" id="1850348"/>
    <lineage>
        <taxon>Bacteria</taxon>
        <taxon>Pseudomonadati</taxon>
        <taxon>Rhodothermota</taxon>
        <taxon>Rhodothermia</taxon>
        <taxon>Rhodothermales</taxon>
        <taxon>Salisaetaceae</taxon>
        <taxon>Longibacter</taxon>
    </lineage>
</organism>
<feature type="compositionally biased region" description="Low complexity" evidence="1">
    <location>
        <begin position="1"/>
        <end position="10"/>
    </location>
</feature>